<name>A0AAF3FGY9_9BILA</name>
<organism evidence="1 2">
    <name type="scientific">Mesorhabditis belari</name>
    <dbReference type="NCBI Taxonomy" id="2138241"/>
    <lineage>
        <taxon>Eukaryota</taxon>
        <taxon>Metazoa</taxon>
        <taxon>Ecdysozoa</taxon>
        <taxon>Nematoda</taxon>
        <taxon>Chromadorea</taxon>
        <taxon>Rhabditida</taxon>
        <taxon>Rhabditina</taxon>
        <taxon>Rhabditomorpha</taxon>
        <taxon>Rhabditoidea</taxon>
        <taxon>Rhabditidae</taxon>
        <taxon>Mesorhabditinae</taxon>
        <taxon>Mesorhabditis</taxon>
    </lineage>
</organism>
<dbReference type="AlphaFoldDB" id="A0AAF3FGY9"/>
<protein>
    <submittedName>
        <fullName evidence="2">Uncharacterized protein</fullName>
    </submittedName>
</protein>
<evidence type="ECO:0000313" key="2">
    <source>
        <dbReference type="WBParaSite" id="MBELARI_LOCUS6252"/>
    </source>
</evidence>
<proteinExistence type="predicted"/>
<reference evidence="2" key="1">
    <citation type="submission" date="2024-02" db="UniProtKB">
        <authorList>
            <consortium name="WormBaseParasite"/>
        </authorList>
    </citation>
    <scope>IDENTIFICATION</scope>
</reference>
<accession>A0AAF3FGY9</accession>
<sequence>MVDAGPIVGGNVCNEGTEWQCECTRCWEQFEEIPGLEWIRLGLDECSKVNASRLGEKLAGWLNEECASFVSCALSLPIASSQILIGHWGCEKKSTEIRVLLLKNRHGNLSSTGQSF</sequence>
<evidence type="ECO:0000313" key="1">
    <source>
        <dbReference type="Proteomes" id="UP000887575"/>
    </source>
</evidence>
<dbReference type="Proteomes" id="UP000887575">
    <property type="component" value="Unassembled WGS sequence"/>
</dbReference>
<keyword evidence="1" id="KW-1185">Reference proteome</keyword>
<dbReference type="WBParaSite" id="MBELARI_LOCUS6252">
    <property type="protein sequence ID" value="MBELARI_LOCUS6252"/>
    <property type="gene ID" value="MBELARI_LOCUS6252"/>
</dbReference>